<dbReference type="EMBL" id="JACDTQ010003235">
    <property type="protein sequence ID" value="KAF5914509.1"/>
    <property type="molecule type" value="Genomic_DNA"/>
</dbReference>
<feature type="region of interest" description="Disordered" evidence="1">
    <location>
        <begin position="1"/>
        <end position="309"/>
    </location>
</feature>
<accession>A0A7J7EFG5</accession>
<proteinExistence type="predicted"/>
<gene>
    <name evidence="3" type="ORF">HPG69_016460</name>
</gene>
<keyword evidence="2" id="KW-0812">Transmembrane</keyword>
<name>A0A7J7EFG5_DICBM</name>
<evidence type="ECO:0000256" key="1">
    <source>
        <dbReference type="SAM" id="MobiDB-lite"/>
    </source>
</evidence>
<evidence type="ECO:0000313" key="3">
    <source>
        <dbReference type="EMBL" id="KAF5914509.1"/>
    </source>
</evidence>
<feature type="compositionally biased region" description="Pro residues" evidence="1">
    <location>
        <begin position="163"/>
        <end position="177"/>
    </location>
</feature>
<dbReference type="PANTHER" id="PTHR47606:SF1">
    <property type="entry name" value="KILLER CELL LECTIN-LIKE RECEPTOR SUBFAMILY G MEMBER 2"/>
    <property type="match status" value="1"/>
</dbReference>
<dbReference type="Proteomes" id="UP000551758">
    <property type="component" value="Unassembled WGS sequence"/>
</dbReference>
<evidence type="ECO:0000313" key="4">
    <source>
        <dbReference type="Proteomes" id="UP000551758"/>
    </source>
</evidence>
<dbReference type="InterPro" id="IPR016187">
    <property type="entry name" value="CTDL_fold"/>
</dbReference>
<feature type="transmembrane region" description="Helical" evidence="2">
    <location>
        <begin position="354"/>
        <end position="379"/>
    </location>
</feature>
<keyword evidence="2" id="KW-0472">Membrane</keyword>
<feature type="compositionally biased region" description="Low complexity" evidence="1">
    <location>
        <begin position="209"/>
        <end position="230"/>
    </location>
</feature>
<dbReference type="Gene3D" id="3.10.100.10">
    <property type="entry name" value="Mannose-Binding Protein A, subunit A"/>
    <property type="match status" value="1"/>
</dbReference>
<evidence type="ECO:0008006" key="5">
    <source>
        <dbReference type="Google" id="ProtNLM"/>
    </source>
</evidence>
<feature type="compositionally biased region" description="Low complexity" evidence="1">
    <location>
        <begin position="134"/>
        <end position="145"/>
    </location>
</feature>
<keyword evidence="2" id="KW-1133">Transmembrane helix</keyword>
<sequence length="476" mass="49709">YGLPGDPSNSPPPLSFPRAEGRRGRWPEGAWPDGPSHSQSQRGPRLGAAERKKGVTGQHRRPAGPNPTREEKQTPQLGTEALRSASLACSARRVECAREASGAHQAGPEAPMEPLDSRVPGLEQPQVPAEERGPGSPASSPSPARAVKEAAGADQDVSGGTKLPPPRPALLRVPPPSLGYGAFRRQTSAGPEPPSPGPAAAEQPRDGETPGAELGPGAAPGEPTPGTWAPMELQVDVRVKPVGAAGGSREPSPAPPTRFLTVPVPESPGFSRHASPAYPLLPRAPSPGGTWGRASPAEGRAESPGSPTCRCRELGLEKREDAVLLPRAEVDGDKKLPRALTLIGLPMYMKSLRWALAVMAVLLAVSAVAIVALASRAVYPVLTSGLCPCRGQVPALPPGLDVDFLGRYPITTYSWVGARRGPQGWHWIDGAPLPPQLLPEKDKDKPDLKCGGLEGGKLVALDCASPRPWVCAKGTK</sequence>
<keyword evidence="4" id="KW-1185">Reference proteome</keyword>
<feature type="compositionally biased region" description="Low complexity" evidence="1">
    <location>
        <begin position="81"/>
        <end position="91"/>
    </location>
</feature>
<comment type="caution">
    <text evidence="3">The sequence shown here is derived from an EMBL/GenBank/DDBJ whole genome shotgun (WGS) entry which is preliminary data.</text>
</comment>
<organism evidence="3 4">
    <name type="scientific">Diceros bicornis minor</name>
    <name type="common">South-central black rhinoceros</name>
    <dbReference type="NCBI Taxonomy" id="77932"/>
    <lineage>
        <taxon>Eukaryota</taxon>
        <taxon>Metazoa</taxon>
        <taxon>Chordata</taxon>
        <taxon>Craniata</taxon>
        <taxon>Vertebrata</taxon>
        <taxon>Euteleostomi</taxon>
        <taxon>Mammalia</taxon>
        <taxon>Eutheria</taxon>
        <taxon>Laurasiatheria</taxon>
        <taxon>Perissodactyla</taxon>
        <taxon>Rhinocerotidae</taxon>
        <taxon>Diceros</taxon>
    </lineage>
</organism>
<dbReference type="InterPro" id="IPR016186">
    <property type="entry name" value="C-type_lectin-like/link_sf"/>
</dbReference>
<dbReference type="InterPro" id="IPR043318">
    <property type="entry name" value="KLRG2"/>
</dbReference>
<evidence type="ECO:0000256" key="2">
    <source>
        <dbReference type="SAM" id="Phobius"/>
    </source>
</evidence>
<dbReference type="PANTHER" id="PTHR47606">
    <property type="entry name" value="KILLER CELL LECTIN-LIKE RECEPTOR SUBFAMILY G MEMBER 2"/>
    <property type="match status" value="1"/>
</dbReference>
<dbReference type="AlphaFoldDB" id="A0A7J7EFG5"/>
<dbReference type="SUPFAM" id="SSF56436">
    <property type="entry name" value="C-type lectin-like"/>
    <property type="match status" value="1"/>
</dbReference>
<reference evidence="3 4" key="1">
    <citation type="journal article" date="2020" name="Mol. Biol. Evol.">
        <title>Interspecific Gene Flow and the Evolution of Specialization in Black and White Rhinoceros.</title>
        <authorList>
            <person name="Moodley Y."/>
            <person name="Westbury M.V."/>
            <person name="Russo I.M."/>
            <person name="Gopalakrishnan S."/>
            <person name="Rakotoarivelo A."/>
            <person name="Olsen R.A."/>
            <person name="Prost S."/>
            <person name="Tunstall T."/>
            <person name="Ryder O.A."/>
            <person name="Dalen L."/>
            <person name="Bruford M.W."/>
        </authorList>
    </citation>
    <scope>NUCLEOTIDE SEQUENCE [LARGE SCALE GENOMIC DNA]</scope>
    <source>
        <strain evidence="3">SBR-YM</strain>
        <tissue evidence="3">Skin</tissue>
    </source>
</reference>
<protein>
    <recommendedName>
        <fullName evidence="5">Killer cell lectin-like receptor subfamily G member 2</fullName>
    </recommendedName>
</protein>
<feature type="non-terminal residue" evidence="3">
    <location>
        <position position="1"/>
    </location>
</feature>